<comment type="caution">
    <text evidence="1">The sequence shown here is derived from an EMBL/GenBank/DDBJ whole genome shotgun (WGS) entry which is preliminary data.</text>
</comment>
<dbReference type="EMBL" id="JBIGIA010000011">
    <property type="protein sequence ID" value="MFG6458193.1"/>
    <property type="molecule type" value="Genomic_DNA"/>
</dbReference>
<protein>
    <submittedName>
        <fullName evidence="1">Uncharacterized protein</fullName>
    </submittedName>
</protein>
<dbReference type="Proteomes" id="UP001606305">
    <property type="component" value="Unassembled WGS sequence"/>
</dbReference>
<accession>A0ABW7G8B0</accession>
<name>A0ABW7G8B0_9BURK</name>
<dbReference type="RefSeq" id="WP_394489046.1">
    <property type="nucleotide sequence ID" value="NZ_JBIGIA010000011.1"/>
</dbReference>
<gene>
    <name evidence="1" type="ORF">ACG00X_15245</name>
</gene>
<sequence length="128" mass="14631">MSVQAPTLLDKVVQLFALEPGRHDEAHIEEHAHLLLHGNAPDLLKTIPAHMAWCLRNPESTSLVIDYTIDALANTGRAKSPVPSWLDFKHRCSTEQRRVVADFLHWCLDTDRLVDRQQTERALKHWAP</sequence>
<organism evidence="1 2">
    <name type="scientific">Pelomonas nitida</name>
    <dbReference type="NCBI Taxonomy" id="3299027"/>
    <lineage>
        <taxon>Bacteria</taxon>
        <taxon>Pseudomonadati</taxon>
        <taxon>Pseudomonadota</taxon>
        <taxon>Betaproteobacteria</taxon>
        <taxon>Burkholderiales</taxon>
        <taxon>Sphaerotilaceae</taxon>
        <taxon>Roseateles</taxon>
    </lineage>
</organism>
<reference evidence="1 2" key="1">
    <citation type="submission" date="2024-09" db="EMBL/GenBank/DDBJ databases">
        <title>Novel species of the genus Pelomonas and Roseateles isolated from streams.</title>
        <authorList>
            <person name="Lu H."/>
        </authorList>
    </citation>
    <scope>NUCLEOTIDE SEQUENCE [LARGE SCALE GENOMIC DNA]</scope>
    <source>
        <strain evidence="1 2">BYS96W</strain>
    </source>
</reference>
<keyword evidence="2" id="KW-1185">Reference proteome</keyword>
<proteinExistence type="predicted"/>
<evidence type="ECO:0000313" key="2">
    <source>
        <dbReference type="Proteomes" id="UP001606305"/>
    </source>
</evidence>
<evidence type="ECO:0000313" key="1">
    <source>
        <dbReference type="EMBL" id="MFG6458193.1"/>
    </source>
</evidence>